<dbReference type="Pfam" id="PF00005">
    <property type="entry name" value="ABC_tran"/>
    <property type="match status" value="1"/>
</dbReference>
<dbReference type="Pfam" id="PF03412">
    <property type="entry name" value="Peptidase_C39"/>
    <property type="match status" value="1"/>
</dbReference>
<keyword evidence="4" id="KW-0378">Hydrolase</keyword>
<evidence type="ECO:0000256" key="6">
    <source>
        <dbReference type="ARBA" id="ARBA00022989"/>
    </source>
</evidence>
<name>A0ABZ2K7T1_9BACT</name>
<keyword evidence="5" id="KW-0067">ATP-binding</keyword>
<dbReference type="Pfam" id="PF00664">
    <property type="entry name" value="ABC_membrane"/>
    <property type="match status" value="1"/>
</dbReference>
<gene>
    <name evidence="12" type="ORF">LZC95_51005</name>
</gene>
<keyword evidence="7 8" id="KW-0472">Membrane</keyword>
<keyword evidence="3" id="KW-0547">Nucleotide-binding</keyword>
<evidence type="ECO:0000256" key="2">
    <source>
        <dbReference type="ARBA" id="ARBA00022692"/>
    </source>
</evidence>
<accession>A0ABZ2K7T1</accession>
<evidence type="ECO:0000259" key="11">
    <source>
        <dbReference type="PROSITE" id="PS50990"/>
    </source>
</evidence>
<dbReference type="PROSITE" id="PS50893">
    <property type="entry name" value="ABC_TRANSPORTER_2"/>
    <property type="match status" value="1"/>
</dbReference>
<evidence type="ECO:0000259" key="10">
    <source>
        <dbReference type="PROSITE" id="PS50929"/>
    </source>
</evidence>
<dbReference type="InterPro" id="IPR011527">
    <property type="entry name" value="ABC1_TM_dom"/>
</dbReference>
<evidence type="ECO:0000256" key="3">
    <source>
        <dbReference type="ARBA" id="ARBA00022741"/>
    </source>
</evidence>
<evidence type="ECO:0000313" key="12">
    <source>
        <dbReference type="EMBL" id="WXA94738.1"/>
    </source>
</evidence>
<evidence type="ECO:0000313" key="13">
    <source>
        <dbReference type="Proteomes" id="UP001379533"/>
    </source>
</evidence>
<dbReference type="PROSITE" id="PS00211">
    <property type="entry name" value="ABC_TRANSPORTER_1"/>
    <property type="match status" value="1"/>
</dbReference>
<dbReference type="InterPro" id="IPR003593">
    <property type="entry name" value="AAA+_ATPase"/>
</dbReference>
<dbReference type="InterPro" id="IPR003439">
    <property type="entry name" value="ABC_transporter-like_ATP-bd"/>
</dbReference>
<dbReference type="EMBL" id="CP089982">
    <property type="protein sequence ID" value="WXA94738.1"/>
    <property type="molecule type" value="Genomic_DNA"/>
</dbReference>
<dbReference type="PANTHER" id="PTHR43394">
    <property type="entry name" value="ATP-DEPENDENT PERMEASE MDL1, MITOCHONDRIAL"/>
    <property type="match status" value="1"/>
</dbReference>
<dbReference type="InterPro" id="IPR039421">
    <property type="entry name" value="Type_1_exporter"/>
</dbReference>
<organism evidence="12 13">
    <name type="scientific">Pendulispora brunnea</name>
    <dbReference type="NCBI Taxonomy" id="2905690"/>
    <lineage>
        <taxon>Bacteria</taxon>
        <taxon>Pseudomonadati</taxon>
        <taxon>Myxococcota</taxon>
        <taxon>Myxococcia</taxon>
        <taxon>Myxococcales</taxon>
        <taxon>Sorangiineae</taxon>
        <taxon>Pendulisporaceae</taxon>
        <taxon>Pendulispora</taxon>
    </lineage>
</organism>
<dbReference type="PROSITE" id="PS50929">
    <property type="entry name" value="ABC_TM1F"/>
    <property type="match status" value="1"/>
</dbReference>
<feature type="domain" description="ABC transmembrane type-1" evidence="10">
    <location>
        <begin position="184"/>
        <end position="463"/>
    </location>
</feature>
<dbReference type="InterPro" id="IPR036640">
    <property type="entry name" value="ABC1_TM_sf"/>
</dbReference>
<dbReference type="CDD" id="cd18779">
    <property type="entry name" value="ABC_6TM_T1SS_like"/>
    <property type="match status" value="1"/>
</dbReference>
<comment type="subcellular location">
    <subcellularLocation>
        <location evidence="1">Cell membrane</location>
        <topology evidence="1">Multi-pass membrane protein</topology>
    </subcellularLocation>
</comment>
<dbReference type="RefSeq" id="WP_394845349.1">
    <property type="nucleotide sequence ID" value="NZ_CP089982.1"/>
</dbReference>
<evidence type="ECO:0000256" key="7">
    <source>
        <dbReference type="ARBA" id="ARBA00023136"/>
    </source>
</evidence>
<evidence type="ECO:0000256" key="8">
    <source>
        <dbReference type="SAM" id="Phobius"/>
    </source>
</evidence>
<evidence type="ECO:0000259" key="9">
    <source>
        <dbReference type="PROSITE" id="PS50893"/>
    </source>
</evidence>
<evidence type="ECO:0000256" key="5">
    <source>
        <dbReference type="ARBA" id="ARBA00022840"/>
    </source>
</evidence>
<dbReference type="Gene3D" id="3.40.50.300">
    <property type="entry name" value="P-loop containing nucleotide triphosphate hydrolases"/>
    <property type="match status" value="1"/>
</dbReference>
<dbReference type="PROSITE" id="PS50990">
    <property type="entry name" value="PEPTIDASE_C39"/>
    <property type="match status" value="1"/>
</dbReference>
<dbReference type="InterPro" id="IPR017871">
    <property type="entry name" value="ABC_transporter-like_CS"/>
</dbReference>
<dbReference type="Proteomes" id="UP001379533">
    <property type="component" value="Chromosome"/>
</dbReference>
<feature type="transmembrane region" description="Helical" evidence="8">
    <location>
        <begin position="217"/>
        <end position="238"/>
    </location>
</feature>
<dbReference type="SUPFAM" id="SSF90123">
    <property type="entry name" value="ABC transporter transmembrane region"/>
    <property type="match status" value="1"/>
</dbReference>
<feature type="transmembrane region" description="Helical" evidence="8">
    <location>
        <begin position="291"/>
        <end position="312"/>
    </location>
</feature>
<dbReference type="PANTHER" id="PTHR43394:SF1">
    <property type="entry name" value="ATP-BINDING CASSETTE SUB-FAMILY B MEMBER 10, MITOCHONDRIAL"/>
    <property type="match status" value="1"/>
</dbReference>
<dbReference type="InterPro" id="IPR005074">
    <property type="entry name" value="Peptidase_C39"/>
</dbReference>
<dbReference type="SUPFAM" id="SSF52540">
    <property type="entry name" value="P-loop containing nucleoside triphosphate hydrolases"/>
    <property type="match status" value="1"/>
</dbReference>
<sequence>MNLDSIAETMQKHPALAGLGKLAPRKRVPVLVQLEAADCGPTSLQMVLAYHGLEVRLDELRVATGCNRDGVNALSLVQCARDYGLSARGVRIELDDLRHLDPASILHWGFAHFVVFESITGDKVHIVDPAVGRRELTLEEVSESFTGVALLFEVQDGFQKGKLDKPLRSYLKKTLRGSNDWLRVIAMSVVLQLCGLILPFINGRVVDRVIPHADRHLLLVMILGLITVALFEFFATVARSNLLLNLRTRLDAQMTLGFLDHMLSLPYSFFQRRHAGDLMMRLNSNAQIREILSSGVLSGAIDGLLVVVYLALLLALSWKIALVAIVLVAIEAAVCLIIRKRQQALMTSAQQKQSESESNLVELLSGIETLKTTGCEGRAAQRWSNLFVEVMNISIQRGRMSAWSDSLLHIVSTLSPFVLLIFGTYEAMAGDITLGSMFSALSFANGFITPVSNLVGLFTQFQLVGVYIDRIEDVMSTEKEQIRTDLRMAPRLQGGIHVDNVSFRYGPKSKLVVQNVSLSIQPRQSVALVGRSGSGKSTLAALLAGLYTPTEGKISYDGMNLADLHLPSLRRQIGIVIQRPYVFGTSIRSNITQGDSSIELHAVERAARAAVIHDDILEMPMGYETPLTAGGGTLSGGQRQRLALAGALLKKPPILLLDEATSALDNLTERAVHENIDRLGCTRIIIAHRLSTIRRADVILVMQDGVLVEQGNHRSLLELGGVYASLVAAQTSEGEAYDFSMEGAA</sequence>
<feature type="transmembrane region" description="Helical" evidence="8">
    <location>
        <begin position="318"/>
        <end position="338"/>
    </location>
</feature>
<feature type="domain" description="Peptidase C39" evidence="11">
    <location>
        <begin position="33"/>
        <end position="152"/>
    </location>
</feature>
<feature type="transmembrane region" description="Helical" evidence="8">
    <location>
        <begin position="181"/>
        <end position="205"/>
    </location>
</feature>
<evidence type="ECO:0000256" key="4">
    <source>
        <dbReference type="ARBA" id="ARBA00022801"/>
    </source>
</evidence>
<dbReference type="InterPro" id="IPR027417">
    <property type="entry name" value="P-loop_NTPase"/>
</dbReference>
<keyword evidence="13" id="KW-1185">Reference proteome</keyword>
<dbReference type="SMART" id="SM00382">
    <property type="entry name" value="AAA"/>
    <property type="match status" value="1"/>
</dbReference>
<feature type="domain" description="ABC transporter" evidence="9">
    <location>
        <begin position="496"/>
        <end position="729"/>
    </location>
</feature>
<dbReference type="Gene3D" id="3.90.70.10">
    <property type="entry name" value="Cysteine proteinases"/>
    <property type="match status" value="1"/>
</dbReference>
<feature type="transmembrane region" description="Helical" evidence="8">
    <location>
        <begin position="250"/>
        <end position="270"/>
    </location>
</feature>
<evidence type="ECO:0000256" key="1">
    <source>
        <dbReference type="ARBA" id="ARBA00004651"/>
    </source>
</evidence>
<keyword evidence="6 8" id="KW-1133">Transmembrane helix</keyword>
<feature type="transmembrane region" description="Helical" evidence="8">
    <location>
        <begin position="407"/>
        <end position="425"/>
    </location>
</feature>
<dbReference type="Gene3D" id="1.20.1560.10">
    <property type="entry name" value="ABC transporter type 1, transmembrane domain"/>
    <property type="match status" value="1"/>
</dbReference>
<protein>
    <submittedName>
        <fullName evidence="12">Peptidase domain-containing ABC transporter</fullName>
    </submittedName>
</protein>
<proteinExistence type="predicted"/>
<keyword evidence="2 8" id="KW-0812">Transmembrane</keyword>
<reference evidence="12 13" key="1">
    <citation type="submission" date="2021-12" db="EMBL/GenBank/DDBJ databases">
        <title>Discovery of the Pendulisporaceae a myxobacterial family with distinct sporulation behavior and unique specialized metabolism.</title>
        <authorList>
            <person name="Garcia R."/>
            <person name="Popoff A."/>
            <person name="Bader C.D."/>
            <person name="Loehr J."/>
            <person name="Walesch S."/>
            <person name="Walt C."/>
            <person name="Boldt J."/>
            <person name="Bunk B."/>
            <person name="Haeckl F.J.F.P.J."/>
            <person name="Gunesch A.P."/>
            <person name="Birkelbach J."/>
            <person name="Nuebel U."/>
            <person name="Pietschmann T."/>
            <person name="Bach T."/>
            <person name="Mueller R."/>
        </authorList>
    </citation>
    <scope>NUCLEOTIDE SEQUENCE [LARGE SCALE GENOMIC DNA]</scope>
    <source>
        <strain evidence="12 13">MSr12523</strain>
    </source>
</reference>